<keyword evidence="1" id="KW-0547">Nucleotide-binding</keyword>
<name>A0A2W5SX69_9BACT</name>
<gene>
    <name evidence="1" type="ORF">DI536_32385</name>
</gene>
<evidence type="ECO:0000313" key="2">
    <source>
        <dbReference type="Proteomes" id="UP000249061"/>
    </source>
</evidence>
<dbReference type="EMBL" id="QFQP01000045">
    <property type="protein sequence ID" value="PZR05373.1"/>
    <property type="molecule type" value="Genomic_DNA"/>
</dbReference>
<dbReference type="InterPro" id="IPR036890">
    <property type="entry name" value="HATPase_C_sf"/>
</dbReference>
<keyword evidence="1" id="KW-0067">ATP-binding</keyword>
<accession>A0A2W5SX69</accession>
<protein>
    <submittedName>
        <fullName evidence="1">ATP-binding protein</fullName>
    </submittedName>
</protein>
<organism evidence="1 2">
    <name type="scientific">Archangium gephyra</name>
    <dbReference type="NCBI Taxonomy" id="48"/>
    <lineage>
        <taxon>Bacteria</taxon>
        <taxon>Pseudomonadati</taxon>
        <taxon>Myxococcota</taxon>
        <taxon>Myxococcia</taxon>
        <taxon>Myxococcales</taxon>
        <taxon>Cystobacterineae</taxon>
        <taxon>Archangiaceae</taxon>
        <taxon>Archangium</taxon>
    </lineage>
</organism>
<dbReference type="AlphaFoldDB" id="A0A2W5SX69"/>
<sequence length="146" mass="16393">MARAFFEAHGLDPNESYAMAMTSSELLENALKYGDWDRSGEEDVRFVAEVDGRAAIVEVESPVVDDEVRLRLLDDRVQWIRGFQSPFEAYVQRLKEISASAYREDESGLGLCRIAYEARCLLDFYVTPTGRLAMSAVYQPSGSIAP</sequence>
<dbReference type="Gene3D" id="3.30.565.10">
    <property type="entry name" value="Histidine kinase-like ATPase, C-terminal domain"/>
    <property type="match status" value="1"/>
</dbReference>
<dbReference type="GO" id="GO:0005524">
    <property type="term" value="F:ATP binding"/>
    <property type="evidence" value="ECO:0007669"/>
    <property type="project" value="UniProtKB-KW"/>
</dbReference>
<comment type="caution">
    <text evidence="1">The sequence shown here is derived from an EMBL/GenBank/DDBJ whole genome shotgun (WGS) entry which is preliminary data.</text>
</comment>
<evidence type="ECO:0000313" key="1">
    <source>
        <dbReference type="EMBL" id="PZR05373.1"/>
    </source>
</evidence>
<proteinExistence type="predicted"/>
<dbReference type="Proteomes" id="UP000249061">
    <property type="component" value="Unassembled WGS sequence"/>
</dbReference>
<reference evidence="1 2" key="1">
    <citation type="submission" date="2017-08" db="EMBL/GenBank/DDBJ databases">
        <title>Infants hospitalized years apart are colonized by the same room-sourced microbial strains.</title>
        <authorList>
            <person name="Brooks B."/>
            <person name="Olm M.R."/>
            <person name="Firek B.A."/>
            <person name="Baker R."/>
            <person name="Thomas B.C."/>
            <person name="Morowitz M.J."/>
            <person name="Banfield J.F."/>
        </authorList>
    </citation>
    <scope>NUCLEOTIDE SEQUENCE [LARGE SCALE GENOMIC DNA]</scope>
    <source>
        <strain evidence="1">S2_003_000_R2_14</strain>
    </source>
</reference>